<reference evidence="15 16" key="1">
    <citation type="submission" date="2020-08" db="EMBL/GenBank/DDBJ databases">
        <title>A Genomic Blueprint of the Chicken Gut Microbiome.</title>
        <authorList>
            <person name="Gilroy R."/>
            <person name="Ravi A."/>
            <person name="Getino M."/>
            <person name="Pursley I."/>
            <person name="Horton D.L."/>
            <person name="Alikhan N.-F."/>
            <person name="Baker D."/>
            <person name="Gharbi K."/>
            <person name="Hall N."/>
            <person name="Watson M."/>
            <person name="Adriaenssens E.M."/>
            <person name="Foster-Nyarko E."/>
            <person name="Jarju S."/>
            <person name="Secka A."/>
            <person name="Antonio M."/>
            <person name="Oren A."/>
            <person name="Chaudhuri R."/>
            <person name="La Ragione R.M."/>
            <person name="Hildebrand F."/>
            <person name="Pallen M.J."/>
        </authorList>
    </citation>
    <scope>NUCLEOTIDE SEQUENCE [LARGE SCALE GENOMIC DNA]</scope>
    <source>
        <strain evidence="15 16">A46</strain>
    </source>
</reference>
<keyword evidence="8 13" id="KW-0067">ATP-binding</keyword>
<dbReference type="HAMAP" id="MF_00138">
    <property type="entry name" value="GARS"/>
    <property type="match status" value="1"/>
</dbReference>
<proteinExistence type="inferred from homology"/>
<dbReference type="InterPro" id="IPR011761">
    <property type="entry name" value="ATP-grasp"/>
</dbReference>
<evidence type="ECO:0000256" key="4">
    <source>
        <dbReference type="ARBA" id="ARBA00013255"/>
    </source>
</evidence>
<comment type="cofactor">
    <cofactor evidence="2">
        <name>Mg(2+)</name>
        <dbReference type="ChEBI" id="CHEBI:18420"/>
    </cofactor>
</comment>
<dbReference type="RefSeq" id="WP_191700882.1">
    <property type="nucleotide sequence ID" value="NZ_JACSPZ010000007.1"/>
</dbReference>
<comment type="cofactor">
    <cofactor evidence="1">
        <name>Mn(2+)</name>
        <dbReference type="ChEBI" id="CHEBI:29035"/>
    </cofactor>
</comment>
<dbReference type="InterPro" id="IPR020559">
    <property type="entry name" value="PRibGlycinamide_synth_CS"/>
</dbReference>
<dbReference type="SUPFAM" id="SSF56059">
    <property type="entry name" value="Glutathione synthetase ATP-binding domain-like"/>
    <property type="match status" value="1"/>
</dbReference>
<dbReference type="InterPro" id="IPR020561">
    <property type="entry name" value="PRibGlycinamid_synth_ATP-grasp"/>
</dbReference>
<evidence type="ECO:0000256" key="8">
    <source>
        <dbReference type="ARBA" id="ARBA00022840"/>
    </source>
</evidence>
<keyword evidence="16" id="KW-1185">Reference proteome</keyword>
<evidence type="ECO:0000313" key="15">
    <source>
        <dbReference type="EMBL" id="MBD8037799.1"/>
    </source>
</evidence>
<dbReference type="Gene3D" id="3.30.470.20">
    <property type="entry name" value="ATP-grasp fold, B domain"/>
    <property type="match status" value="1"/>
</dbReference>
<organism evidence="15 16">
    <name type="scientific">Solibacillus faecavium</name>
    <dbReference type="NCBI Taxonomy" id="2762221"/>
    <lineage>
        <taxon>Bacteria</taxon>
        <taxon>Bacillati</taxon>
        <taxon>Bacillota</taxon>
        <taxon>Bacilli</taxon>
        <taxon>Bacillales</taxon>
        <taxon>Caryophanaceae</taxon>
        <taxon>Solibacillus</taxon>
    </lineage>
</organism>
<dbReference type="InterPro" id="IPR011054">
    <property type="entry name" value="Rudment_hybrid_motif"/>
</dbReference>
<dbReference type="InterPro" id="IPR016185">
    <property type="entry name" value="PreATP-grasp_dom_sf"/>
</dbReference>
<evidence type="ECO:0000256" key="12">
    <source>
        <dbReference type="HAMAP-Rule" id="MF_00138"/>
    </source>
</evidence>
<evidence type="ECO:0000256" key="13">
    <source>
        <dbReference type="PROSITE-ProRule" id="PRU00409"/>
    </source>
</evidence>
<evidence type="ECO:0000256" key="6">
    <source>
        <dbReference type="ARBA" id="ARBA00022741"/>
    </source>
</evidence>
<name>A0ABR8Y0S0_9BACL</name>
<dbReference type="Proteomes" id="UP000619101">
    <property type="component" value="Unassembled WGS sequence"/>
</dbReference>
<dbReference type="GO" id="GO:0004637">
    <property type="term" value="F:phosphoribosylamine-glycine ligase activity"/>
    <property type="evidence" value="ECO:0007669"/>
    <property type="project" value="UniProtKB-EC"/>
</dbReference>
<dbReference type="SUPFAM" id="SSF52440">
    <property type="entry name" value="PreATP-grasp domain"/>
    <property type="match status" value="1"/>
</dbReference>
<evidence type="ECO:0000256" key="11">
    <source>
        <dbReference type="ARBA" id="ARBA00042864"/>
    </source>
</evidence>
<evidence type="ECO:0000256" key="5">
    <source>
        <dbReference type="ARBA" id="ARBA00022598"/>
    </source>
</evidence>
<evidence type="ECO:0000256" key="7">
    <source>
        <dbReference type="ARBA" id="ARBA00022755"/>
    </source>
</evidence>
<comment type="pathway">
    <text evidence="3 12">Purine metabolism; IMP biosynthesis via de novo pathway; N(1)-(5-phospho-D-ribosyl)glycinamide from 5-phospho-alpha-D-ribose 1-diphosphate: step 2/2.</text>
</comment>
<evidence type="ECO:0000313" key="16">
    <source>
        <dbReference type="Proteomes" id="UP000619101"/>
    </source>
</evidence>
<dbReference type="PANTHER" id="PTHR43472">
    <property type="entry name" value="PHOSPHORIBOSYLAMINE--GLYCINE LIGASE"/>
    <property type="match status" value="1"/>
</dbReference>
<dbReference type="Pfam" id="PF02843">
    <property type="entry name" value="GARS_C"/>
    <property type="match status" value="1"/>
</dbReference>
<dbReference type="SMART" id="SM01209">
    <property type="entry name" value="GARS_A"/>
    <property type="match status" value="1"/>
</dbReference>
<evidence type="ECO:0000256" key="9">
    <source>
        <dbReference type="ARBA" id="ARBA00038345"/>
    </source>
</evidence>
<dbReference type="InterPro" id="IPR020560">
    <property type="entry name" value="PRibGlycinamide_synth_C-dom"/>
</dbReference>
<dbReference type="PROSITE" id="PS50975">
    <property type="entry name" value="ATP_GRASP"/>
    <property type="match status" value="1"/>
</dbReference>
<evidence type="ECO:0000256" key="2">
    <source>
        <dbReference type="ARBA" id="ARBA00001946"/>
    </source>
</evidence>
<comment type="catalytic activity">
    <reaction evidence="12">
        <text>5-phospho-beta-D-ribosylamine + glycine + ATP = N(1)-(5-phospho-beta-D-ribosyl)glycinamide + ADP + phosphate + H(+)</text>
        <dbReference type="Rhea" id="RHEA:17453"/>
        <dbReference type="ChEBI" id="CHEBI:15378"/>
        <dbReference type="ChEBI" id="CHEBI:30616"/>
        <dbReference type="ChEBI" id="CHEBI:43474"/>
        <dbReference type="ChEBI" id="CHEBI:57305"/>
        <dbReference type="ChEBI" id="CHEBI:58681"/>
        <dbReference type="ChEBI" id="CHEBI:143788"/>
        <dbReference type="ChEBI" id="CHEBI:456216"/>
        <dbReference type="EC" id="6.3.4.13"/>
    </reaction>
</comment>
<keyword evidence="7 12" id="KW-0658">Purine biosynthesis</keyword>
<dbReference type="Pfam" id="PF01071">
    <property type="entry name" value="GARS_A"/>
    <property type="match status" value="1"/>
</dbReference>
<dbReference type="Gene3D" id="3.40.50.20">
    <property type="match status" value="1"/>
</dbReference>
<dbReference type="Gene3D" id="3.90.600.10">
    <property type="entry name" value="Phosphoribosylglycinamide synthetase, C-terminal domain"/>
    <property type="match status" value="1"/>
</dbReference>
<keyword evidence="5 12" id="KW-0436">Ligase</keyword>
<evidence type="ECO:0000256" key="1">
    <source>
        <dbReference type="ARBA" id="ARBA00001936"/>
    </source>
</evidence>
<accession>A0ABR8Y0S0</accession>
<dbReference type="InterPro" id="IPR000115">
    <property type="entry name" value="PRibGlycinamide_synth"/>
</dbReference>
<evidence type="ECO:0000259" key="14">
    <source>
        <dbReference type="PROSITE" id="PS50975"/>
    </source>
</evidence>
<dbReference type="Gene3D" id="3.30.1490.20">
    <property type="entry name" value="ATP-grasp fold, A domain"/>
    <property type="match status" value="1"/>
</dbReference>
<dbReference type="InterPro" id="IPR013815">
    <property type="entry name" value="ATP_grasp_subdomain_1"/>
</dbReference>
<comment type="similarity">
    <text evidence="9 12">Belongs to the GARS family.</text>
</comment>
<dbReference type="InterPro" id="IPR020562">
    <property type="entry name" value="PRibGlycinamide_synth_N"/>
</dbReference>
<comment type="caution">
    <text evidence="15">The sequence shown here is derived from an EMBL/GenBank/DDBJ whole genome shotgun (WGS) entry which is preliminary data.</text>
</comment>
<sequence length="416" mass="45253">MNILVIGSGGREHAIAKQFNNAPSVEKVFVAPGNDGMRADAEVIAIDALNFVALAQFAKENDIALTFVGPEQPLAEGIVDYFNEQGLVIFGPTKAAAKIEGSKSYAKDIMNKYQIPTAAHETFTEADKAVAYIKKQGAPIVIKADGLAAGKGVIVAMEEEEAIEAVEDMIGNQRFGDSSSRVVIEEYLDGEEFSFMSFVHKGQIYPMVIAQDHKRAYDGDRGPNTGGMGAYSPVPQISEDVVKVAYDTIVQPTVQAMETEGVSFTGILYAGLILTAKGPKVIEFNARFGDPETQVVLPRMASDFGEFMISLMNEKPFELKWKDEAMLGVVIAAEGYPGDVEKGNALPELSDIVLPVFHAGTKFEDGQFVGNGGRVLLVAAEAATLKEAQEKVYTELAKKQWSHFFFRQDIGWRTFK</sequence>
<dbReference type="InterPro" id="IPR037123">
    <property type="entry name" value="PRibGlycinamide_synth_C_sf"/>
</dbReference>
<dbReference type="EMBL" id="JACSPZ010000007">
    <property type="protein sequence ID" value="MBD8037799.1"/>
    <property type="molecule type" value="Genomic_DNA"/>
</dbReference>
<dbReference type="PANTHER" id="PTHR43472:SF1">
    <property type="entry name" value="PHOSPHORIBOSYLAMINE--GLYCINE LIGASE, CHLOROPLASTIC"/>
    <property type="match status" value="1"/>
</dbReference>
<keyword evidence="6 13" id="KW-0547">Nucleotide-binding</keyword>
<protein>
    <recommendedName>
        <fullName evidence="4 12">Phosphoribosylamine--glycine ligase</fullName>
        <ecNumber evidence="4 12">6.3.4.13</ecNumber>
    </recommendedName>
    <alternativeName>
        <fullName evidence="12">GARS</fullName>
    </alternativeName>
    <alternativeName>
        <fullName evidence="10 12">Glycinamide ribonucleotide synthetase</fullName>
    </alternativeName>
    <alternativeName>
        <fullName evidence="11 12">Phosphoribosylglycinamide synthetase</fullName>
    </alternativeName>
</protein>
<evidence type="ECO:0000256" key="10">
    <source>
        <dbReference type="ARBA" id="ARBA00042242"/>
    </source>
</evidence>
<feature type="domain" description="ATP-grasp" evidence="14">
    <location>
        <begin position="107"/>
        <end position="313"/>
    </location>
</feature>
<dbReference type="SUPFAM" id="SSF51246">
    <property type="entry name" value="Rudiment single hybrid motif"/>
    <property type="match status" value="1"/>
</dbReference>
<dbReference type="EC" id="6.3.4.13" evidence="4 12"/>
<dbReference type="NCBIfam" id="TIGR00877">
    <property type="entry name" value="purD"/>
    <property type="match status" value="1"/>
</dbReference>
<evidence type="ECO:0000256" key="3">
    <source>
        <dbReference type="ARBA" id="ARBA00005174"/>
    </source>
</evidence>
<gene>
    <name evidence="12 15" type="primary">purD</name>
    <name evidence="15" type="ORF">H9635_13700</name>
</gene>
<dbReference type="SMART" id="SM01210">
    <property type="entry name" value="GARS_C"/>
    <property type="match status" value="1"/>
</dbReference>
<dbReference type="PROSITE" id="PS00184">
    <property type="entry name" value="GARS"/>
    <property type="match status" value="1"/>
</dbReference>
<dbReference type="Pfam" id="PF02844">
    <property type="entry name" value="GARS_N"/>
    <property type="match status" value="1"/>
</dbReference>